<feature type="compositionally biased region" description="Polar residues" evidence="7">
    <location>
        <begin position="29"/>
        <end position="41"/>
    </location>
</feature>
<proteinExistence type="inferred from homology"/>
<feature type="coiled-coil region" evidence="6">
    <location>
        <begin position="387"/>
        <end position="453"/>
    </location>
</feature>
<dbReference type="OrthoDB" id="1232at2759"/>
<evidence type="ECO:0000256" key="1">
    <source>
        <dbReference type="ARBA" id="ARBA00004123"/>
    </source>
</evidence>
<protein>
    <recommendedName>
        <fullName evidence="10">Transcriptional adapter 3</fullName>
    </recommendedName>
</protein>
<comment type="similarity">
    <text evidence="2">Belongs to the NGG1 family.</text>
</comment>
<evidence type="ECO:0000256" key="2">
    <source>
        <dbReference type="ARBA" id="ARBA00005330"/>
    </source>
</evidence>
<evidence type="ECO:0000256" key="7">
    <source>
        <dbReference type="SAM" id="MobiDB-lite"/>
    </source>
</evidence>
<gene>
    <name evidence="8" type="ORF">ILUMI_06348</name>
</gene>
<dbReference type="PANTHER" id="PTHR13556:SF2">
    <property type="entry name" value="TRANSCRIPTIONAL ADAPTER 3"/>
    <property type="match status" value="1"/>
</dbReference>
<comment type="caution">
    <text evidence="8">The sequence shown here is derived from an EMBL/GenBank/DDBJ whole genome shotgun (WGS) entry which is preliminary data.</text>
</comment>
<evidence type="ECO:0008006" key="10">
    <source>
        <dbReference type="Google" id="ProtNLM"/>
    </source>
</evidence>
<keyword evidence="3" id="KW-0805">Transcription regulation</keyword>
<dbReference type="GO" id="GO:0003713">
    <property type="term" value="F:transcription coactivator activity"/>
    <property type="evidence" value="ECO:0007669"/>
    <property type="project" value="TreeGrafter"/>
</dbReference>
<evidence type="ECO:0000256" key="3">
    <source>
        <dbReference type="ARBA" id="ARBA00023015"/>
    </source>
</evidence>
<dbReference type="PANTHER" id="PTHR13556">
    <property type="entry name" value="TRANSCRIPTIONAL ADAPTER 3-RELATED"/>
    <property type="match status" value="1"/>
</dbReference>
<dbReference type="Proteomes" id="UP000801492">
    <property type="component" value="Unassembled WGS sequence"/>
</dbReference>
<evidence type="ECO:0000256" key="6">
    <source>
        <dbReference type="SAM" id="Coils"/>
    </source>
</evidence>
<evidence type="ECO:0000313" key="8">
    <source>
        <dbReference type="EMBL" id="KAF2899838.1"/>
    </source>
</evidence>
<evidence type="ECO:0000313" key="9">
    <source>
        <dbReference type="Proteomes" id="UP000801492"/>
    </source>
</evidence>
<keyword evidence="4" id="KW-0804">Transcription</keyword>
<keyword evidence="9" id="KW-1185">Reference proteome</keyword>
<evidence type="ECO:0000256" key="4">
    <source>
        <dbReference type="ARBA" id="ARBA00023163"/>
    </source>
</evidence>
<keyword evidence="5" id="KW-0539">Nucleus</keyword>
<comment type="subcellular location">
    <subcellularLocation>
        <location evidence="1">Nucleus</location>
    </subcellularLocation>
</comment>
<evidence type="ECO:0000256" key="5">
    <source>
        <dbReference type="ARBA" id="ARBA00023242"/>
    </source>
</evidence>
<organism evidence="8 9">
    <name type="scientific">Ignelater luminosus</name>
    <name type="common">Cucubano</name>
    <name type="synonym">Pyrophorus luminosus</name>
    <dbReference type="NCBI Taxonomy" id="2038154"/>
    <lineage>
        <taxon>Eukaryota</taxon>
        <taxon>Metazoa</taxon>
        <taxon>Ecdysozoa</taxon>
        <taxon>Arthropoda</taxon>
        <taxon>Hexapoda</taxon>
        <taxon>Insecta</taxon>
        <taxon>Pterygota</taxon>
        <taxon>Neoptera</taxon>
        <taxon>Endopterygota</taxon>
        <taxon>Coleoptera</taxon>
        <taxon>Polyphaga</taxon>
        <taxon>Elateriformia</taxon>
        <taxon>Elateroidea</taxon>
        <taxon>Elateridae</taxon>
        <taxon>Agrypninae</taxon>
        <taxon>Pyrophorini</taxon>
        <taxon>Ignelater</taxon>
    </lineage>
</organism>
<feature type="region of interest" description="Disordered" evidence="7">
    <location>
        <begin position="1"/>
        <end position="54"/>
    </location>
</feature>
<reference evidence="8" key="1">
    <citation type="submission" date="2019-08" db="EMBL/GenBank/DDBJ databases">
        <title>The genome of the North American firefly Photinus pyralis.</title>
        <authorList>
            <consortium name="Photinus pyralis genome working group"/>
            <person name="Fallon T.R."/>
            <person name="Sander Lower S.E."/>
            <person name="Weng J.-K."/>
        </authorList>
    </citation>
    <scope>NUCLEOTIDE SEQUENCE</scope>
    <source>
        <strain evidence="8">TRF0915ILg1</strain>
        <tissue evidence="8">Whole body</tissue>
    </source>
</reference>
<accession>A0A8K0DAV7</accession>
<sequence length="465" mass="53278">MNNLKRSYSSSKTSSGARYNAKPTKDSNKLPSSSRYKNTDLSSPESSESQTSIFPIIKQADNSRLLPRYTTVLSRSIEDGVGMEDLDQLQHDLEKLLSTTAVRNRLLRSEIESIDRVEERRKNKRGRPYDKQVPLKRKRPDERSKYKDSRNGNRMIKAKHSIPINNFVNDVPVKREVPKVSFPKNDTSDKFWLSIEPYCTDITKDDVAFLDDLIQECSQEIDVKIPEVGEHYTVEWSDELLGHERGLSSTQRVAKAKSVNFSNELKKNGLNAMVDTFSSPLTQRLLAALIEENVVTKMPIVNEKLKPTDFCLPKGGPRNGVCMDRRLRKELVEQGILDVEDLQKSVPPDDEILTEIKKCMQELKAVNEKNVSQLNQLRTIVAKDLRRQEVKEALDKVDNQIMELYNKILVTKQSKAPHSDDETYEKSTSKQNMNDYQEEANKLIQQQAILHKELMELTNATMPLL</sequence>
<dbReference type="GO" id="GO:0000124">
    <property type="term" value="C:SAGA complex"/>
    <property type="evidence" value="ECO:0007669"/>
    <property type="project" value="TreeGrafter"/>
</dbReference>
<feature type="region of interest" description="Disordered" evidence="7">
    <location>
        <begin position="119"/>
        <end position="153"/>
    </location>
</feature>
<keyword evidence="6" id="KW-0175">Coiled coil</keyword>
<dbReference type="EMBL" id="VTPC01002600">
    <property type="protein sequence ID" value="KAF2899838.1"/>
    <property type="molecule type" value="Genomic_DNA"/>
</dbReference>
<name>A0A8K0DAV7_IGNLU</name>
<dbReference type="InterPro" id="IPR019340">
    <property type="entry name" value="Histone_AcTrfase_su3"/>
</dbReference>
<dbReference type="GO" id="GO:0006357">
    <property type="term" value="P:regulation of transcription by RNA polymerase II"/>
    <property type="evidence" value="ECO:0007669"/>
    <property type="project" value="TreeGrafter"/>
</dbReference>
<dbReference type="Pfam" id="PF10198">
    <property type="entry name" value="Ada3"/>
    <property type="match status" value="1"/>
</dbReference>
<dbReference type="AlphaFoldDB" id="A0A8K0DAV7"/>
<feature type="compositionally biased region" description="Basic and acidic residues" evidence="7">
    <location>
        <begin position="139"/>
        <end position="151"/>
    </location>
</feature>
<dbReference type="GO" id="GO:0005634">
    <property type="term" value="C:nucleus"/>
    <property type="evidence" value="ECO:0007669"/>
    <property type="project" value="UniProtKB-SubCell"/>
</dbReference>
<feature type="compositionally biased region" description="Low complexity" evidence="7">
    <location>
        <begin position="42"/>
        <end position="52"/>
    </location>
</feature>